<feature type="non-terminal residue" evidence="1">
    <location>
        <position position="356"/>
    </location>
</feature>
<dbReference type="InterPro" id="IPR053139">
    <property type="entry name" value="Surface_bspA-like"/>
</dbReference>
<dbReference type="SUPFAM" id="SSF52058">
    <property type="entry name" value="L domain-like"/>
    <property type="match status" value="1"/>
</dbReference>
<organism evidence="1">
    <name type="scientific">Trepomonas sp. PC1</name>
    <dbReference type="NCBI Taxonomy" id="1076344"/>
    <lineage>
        <taxon>Eukaryota</taxon>
        <taxon>Metamonada</taxon>
        <taxon>Diplomonadida</taxon>
        <taxon>Hexamitidae</taxon>
        <taxon>Hexamitinae</taxon>
        <taxon>Trepomonas</taxon>
    </lineage>
</organism>
<accession>A0A146KJ13</accession>
<dbReference type="PANTHER" id="PTHR45661">
    <property type="entry name" value="SURFACE ANTIGEN"/>
    <property type="match status" value="1"/>
</dbReference>
<dbReference type="InterPro" id="IPR032675">
    <property type="entry name" value="LRR_dom_sf"/>
</dbReference>
<dbReference type="AlphaFoldDB" id="A0A146KJ13"/>
<dbReference type="Pfam" id="PF13306">
    <property type="entry name" value="LRR_5"/>
    <property type="match status" value="2"/>
</dbReference>
<name>A0A146KJ13_9EUKA</name>
<evidence type="ECO:0000313" key="1">
    <source>
        <dbReference type="EMBL" id="JAP95605.1"/>
    </source>
</evidence>
<dbReference type="EMBL" id="GDID01001001">
    <property type="protein sequence ID" value="JAP95605.1"/>
    <property type="molecule type" value="Transcribed_RNA"/>
</dbReference>
<proteinExistence type="predicted"/>
<feature type="non-terminal residue" evidence="1">
    <location>
        <position position="1"/>
    </location>
</feature>
<dbReference type="PANTHER" id="PTHR45661:SF3">
    <property type="entry name" value="IG-LIKE DOMAIN-CONTAINING PROTEIN"/>
    <property type="match status" value="1"/>
</dbReference>
<dbReference type="InterPro" id="IPR026906">
    <property type="entry name" value="LRR_5"/>
</dbReference>
<dbReference type="Gene3D" id="3.80.10.10">
    <property type="entry name" value="Ribonuclease Inhibitor"/>
    <property type="match status" value="2"/>
</dbReference>
<protein>
    <submittedName>
        <fullName evidence="1">Leucine rich repeats-containing protein</fullName>
    </submittedName>
</protein>
<reference evidence="1" key="1">
    <citation type="submission" date="2015-07" db="EMBL/GenBank/DDBJ databases">
        <title>Adaptation to a free-living lifestyle via gene acquisitions in the diplomonad Trepomonas sp. PC1.</title>
        <authorList>
            <person name="Xu F."/>
            <person name="Jerlstrom-Hultqvist J."/>
            <person name="Kolisko M."/>
            <person name="Simpson A.G.B."/>
            <person name="Roger A.J."/>
            <person name="Svard S.G."/>
            <person name="Andersson J.O."/>
        </authorList>
    </citation>
    <scope>NUCLEOTIDE SEQUENCE</scope>
    <source>
        <strain evidence="1">PC1</strain>
    </source>
</reference>
<gene>
    <name evidence="1" type="ORF">TPC1_11344</name>
</gene>
<sequence length="356" mass="41410">EYCFSNCISLKYFDFSNVEQIESFAFQNCSNLLDLKSNKIVSLKMSAFQGCTSLRKVILTNCRQINYSVFESCTNIQLIYVPILIQQVYHMHEYFPYIAQQLHKYDGFVFKKSQISKTSRDFLANLPLPHMIYQNNDQQQSVVYMPTYKKLCYDQQSQIQVLKTCSLRKFSPMFHGYLYNIVVFSCSGLKSVAMYAFNSFQYLKYFDARLESVSKGSFQSCSSLKFINLSKIKVFPRLCFSDCLQLKSQKLNSALIIREKAFQNCHSMEFVEALGLKSCEIDAFLGSNCKLCSGCKSEIVDVEKVDKIDQMEFNYLKNFDFKMKDHKNVIIQKIKIDKLRLRKIKALMRVFAAGKL</sequence>